<accession>A0AAW0PSQ7</accession>
<reference evidence="3" key="1">
    <citation type="submission" date="2024-04" db="EMBL/GenBank/DDBJ databases">
        <title>Salinicola lusitanus LLJ914,a marine bacterium isolated from the Okinawa Trough.</title>
        <authorList>
            <person name="Li J."/>
        </authorList>
    </citation>
    <scope>NUCLEOTIDE SEQUENCE [LARGE SCALE GENOMIC DNA]</scope>
</reference>
<name>A0AAW0PSQ7_9GOBI</name>
<feature type="compositionally biased region" description="Basic and acidic residues" evidence="1">
    <location>
        <begin position="24"/>
        <end position="68"/>
    </location>
</feature>
<sequence>MEKAWISAWGEAGVNVEGEVGGEFGKKKEEKKDAKATLQRQKSDLLSDVELEKMKEERERIESNHPELRPLPNPAPSFPEVEDDDMDPNYARIPNFRDRTAPSPSQQLSQAPHYSSGQHPSARTPSPHGPAAFMGHGSNGLDPAPALDDDQIDRLYAKVNKQRGGGAASPAAPVSANDR</sequence>
<feature type="region of interest" description="Disordered" evidence="1">
    <location>
        <begin position="16"/>
        <end position="179"/>
    </location>
</feature>
<protein>
    <submittedName>
        <fullName evidence="2">Uncharacterized protein</fullName>
    </submittedName>
</protein>
<evidence type="ECO:0000313" key="3">
    <source>
        <dbReference type="Proteomes" id="UP001460270"/>
    </source>
</evidence>
<evidence type="ECO:0000313" key="2">
    <source>
        <dbReference type="EMBL" id="KAK7938823.1"/>
    </source>
</evidence>
<dbReference type="EMBL" id="JBBPFD010000002">
    <property type="protein sequence ID" value="KAK7938823.1"/>
    <property type="molecule type" value="Genomic_DNA"/>
</dbReference>
<feature type="compositionally biased region" description="Polar residues" evidence="1">
    <location>
        <begin position="102"/>
        <end position="124"/>
    </location>
</feature>
<feature type="compositionally biased region" description="Low complexity" evidence="1">
    <location>
        <begin position="168"/>
        <end position="179"/>
    </location>
</feature>
<dbReference type="AlphaFoldDB" id="A0AAW0PSQ7"/>
<evidence type="ECO:0000256" key="1">
    <source>
        <dbReference type="SAM" id="MobiDB-lite"/>
    </source>
</evidence>
<organism evidence="2 3">
    <name type="scientific">Mugilogobius chulae</name>
    <name type="common">yellowstripe goby</name>
    <dbReference type="NCBI Taxonomy" id="88201"/>
    <lineage>
        <taxon>Eukaryota</taxon>
        <taxon>Metazoa</taxon>
        <taxon>Chordata</taxon>
        <taxon>Craniata</taxon>
        <taxon>Vertebrata</taxon>
        <taxon>Euteleostomi</taxon>
        <taxon>Actinopterygii</taxon>
        <taxon>Neopterygii</taxon>
        <taxon>Teleostei</taxon>
        <taxon>Neoteleostei</taxon>
        <taxon>Acanthomorphata</taxon>
        <taxon>Gobiaria</taxon>
        <taxon>Gobiiformes</taxon>
        <taxon>Gobioidei</taxon>
        <taxon>Gobiidae</taxon>
        <taxon>Gobionellinae</taxon>
        <taxon>Mugilogobius</taxon>
    </lineage>
</organism>
<comment type="caution">
    <text evidence="2">The sequence shown here is derived from an EMBL/GenBank/DDBJ whole genome shotgun (WGS) entry which is preliminary data.</text>
</comment>
<dbReference type="Proteomes" id="UP001460270">
    <property type="component" value="Unassembled WGS sequence"/>
</dbReference>
<keyword evidence="3" id="KW-1185">Reference proteome</keyword>
<gene>
    <name evidence="2" type="ORF">WMY93_002149</name>
</gene>
<proteinExistence type="predicted"/>